<dbReference type="Proteomes" id="UP000482960">
    <property type="component" value="Unassembled WGS sequence"/>
</dbReference>
<keyword evidence="2" id="KW-1185">Reference proteome</keyword>
<protein>
    <submittedName>
        <fullName evidence="1">Uncharacterized protein</fullName>
    </submittedName>
</protein>
<dbReference type="AlphaFoldDB" id="A0A6V8LNQ1"/>
<evidence type="ECO:0000313" key="1">
    <source>
        <dbReference type="EMBL" id="GFJ95727.1"/>
    </source>
</evidence>
<proteinExistence type="predicted"/>
<name>A0A6V8LNQ1_9ACTN</name>
<comment type="caution">
    <text evidence="1">The sequence shown here is derived from an EMBL/GenBank/DDBJ whole genome shotgun (WGS) entry which is preliminary data.</text>
</comment>
<evidence type="ECO:0000313" key="2">
    <source>
        <dbReference type="Proteomes" id="UP000482960"/>
    </source>
</evidence>
<gene>
    <name evidence="1" type="ORF">Prum_093690</name>
</gene>
<dbReference type="EMBL" id="BLPG01000002">
    <property type="protein sequence ID" value="GFJ95727.1"/>
    <property type="molecule type" value="Genomic_DNA"/>
</dbReference>
<accession>A0A6V8LNQ1</accession>
<reference evidence="1 2" key="2">
    <citation type="submission" date="2020-03" db="EMBL/GenBank/DDBJ databases">
        <authorList>
            <person name="Ichikawa N."/>
            <person name="Kimura A."/>
            <person name="Kitahashi Y."/>
            <person name="Uohara A."/>
        </authorList>
    </citation>
    <scope>NUCLEOTIDE SEQUENCE [LARGE SCALE GENOMIC DNA]</scope>
    <source>
        <strain evidence="1 2">NBRC 108638</strain>
    </source>
</reference>
<organism evidence="1 2">
    <name type="scientific">Phytohabitans rumicis</name>
    <dbReference type="NCBI Taxonomy" id="1076125"/>
    <lineage>
        <taxon>Bacteria</taxon>
        <taxon>Bacillati</taxon>
        <taxon>Actinomycetota</taxon>
        <taxon>Actinomycetes</taxon>
        <taxon>Micromonosporales</taxon>
        <taxon>Micromonosporaceae</taxon>
    </lineage>
</organism>
<sequence>MVIPPASLAVDSPADCAFAGWLAARGVAAEVTEAAGYRIYRPHTAVAVPG</sequence>
<reference evidence="1 2" key="1">
    <citation type="submission" date="2020-03" db="EMBL/GenBank/DDBJ databases">
        <title>Whole genome shotgun sequence of Phytohabitans rumicis NBRC 108638.</title>
        <authorList>
            <person name="Komaki H."/>
            <person name="Tamura T."/>
        </authorList>
    </citation>
    <scope>NUCLEOTIDE SEQUENCE [LARGE SCALE GENOMIC DNA]</scope>
    <source>
        <strain evidence="1 2">NBRC 108638</strain>
    </source>
</reference>